<dbReference type="Pfam" id="PF07886">
    <property type="entry name" value="BA14K"/>
    <property type="match status" value="1"/>
</dbReference>
<sequence>MRASVFGKVLALTAALGATVPAAPTVLADDYDGGWRHCRDLHGRDRWRCEEARRDRWRERQEKQDKKDMKAGLAAGAIGLALGAIIIGAAQEAERKREVEAYRRNDRDARCLARYRSYDPRSGTFIGRDGRRYECR</sequence>
<comment type="subcellular location">
    <subcellularLocation>
        <location evidence="1">Membrane</location>
        <topology evidence="1">Single-pass membrane protein</topology>
    </subcellularLocation>
</comment>
<evidence type="ECO:0000256" key="3">
    <source>
        <dbReference type="ARBA" id="ARBA00020552"/>
    </source>
</evidence>
<evidence type="ECO:0000313" key="9">
    <source>
        <dbReference type="Proteomes" id="UP001214094"/>
    </source>
</evidence>
<name>A0ABY8HT47_ENSAD</name>
<evidence type="ECO:0000256" key="7">
    <source>
        <dbReference type="SAM" id="Phobius"/>
    </source>
</evidence>
<reference evidence="8 9" key="1">
    <citation type="submission" date="2023-03" db="EMBL/GenBank/DDBJ databases">
        <title>Comparative genome and transcriptome analysis combination mining strategies for increasing vitamin B12 production of Ensifer adhaerens strain.</title>
        <authorList>
            <person name="Yongheng L."/>
        </authorList>
    </citation>
    <scope>NUCLEOTIDE SEQUENCE [LARGE SCALE GENOMIC DNA]</scope>
    <source>
        <strain evidence="8 9">Casida A-T305</strain>
        <plasmid evidence="8 9">unnamedB</plasmid>
    </source>
</reference>
<comment type="similarity">
    <text evidence="2">Belongs to the BA14k family.</text>
</comment>
<accession>A0ABY8HT47</accession>
<keyword evidence="4" id="KW-1003">Cell membrane</keyword>
<dbReference type="GeneID" id="32091732"/>
<keyword evidence="7" id="KW-0472">Membrane</keyword>
<keyword evidence="5" id="KW-0430">Lectin</keyword>
<dbReference type="Proteomes" id="UP001214094">
    <property type="component" value="Plasmid unnamedB"/>
</dbReference>
<keyword evidence="9" id="KW-1185">Reference proteome</keyword>
<keyword evidence="7" id="KW-0812">Transmembrane</keyword>
<evidence type="ECO:0000256" key="2">
    <source>
        <dbReference type="ARBA" id="ARBA00010270"/>
    </source>
</evidence>
<geneLocation type="plasmid" evidence="8 9">
    <name>unnamedB</name>
</geneLocation>
<keyword evidence="8" id="KW-0614">Plasmid</keyword>
<organism evidence="8 9">
    <name type="scientific">Ensifer adhaerens</name>
    <name type="common">Sinorhizobium morelense</name>
    <dbReference type="NCBI Taxonomy" id="106592"/>
    <lineage>
        <taxon>Bacteria</taxon>
        <taxon>Pseudomonadati</taxon>
        <taxon>Pseudomonadota</taxon>
        <taxon>Alphaproteobacteria</taxon>
        <taxon>Hyphomicrobiales</taxon>
        <taxon>Rhizobiaceae</taxon>
        <taxon>Sinorhizobium/Ensifer group</taxon>
        <taxon>Ensifer</taxon>
    </lineage>
</organism>
<dbReference type="InterPro" id="IPR012413">
    <property type="entry name" value="BA14K"/>
</dbReference>
<comment type="function">
    <text evidence="6">Has immunoglobulin-binding and hemagglutination properties, and can bind to mannose. Essential for virulence. May be involved in LPS biosynthesis or polysaccharide transport.</text>
</comment>
<feature type="transmembrane region" description="Helical" evidence="7">
    <location>
        <begin position="71"/>
        <end position="90"/>
    </location>
</feature>
<gene>
    <name evidence="8" type="ORF">P4B07_33385</name>
</gene>
<evidence type="ECO:0000313" key="8">
    <source>
        <dbReference type="EMBL" id="WFP94695.1"/>
    </source>
</evidence>
<evidence type="ECO:0000256" key="6">
    <source>
        <dbReference type="ARBA" id="ARBA00025321"/>
    </source>
</evidence>
<dbReference type="EMBL" id="CP121310">
    <property type="protein sequence ID" value="WFP94695.1"/>
    <property type="molecule type" value="Genomic_DNA"/>
</dbReference>
<dbReference type="RefSeq" id="WP_060644252.1">
    <property type="nucleotide sequence ID" value="NZ_CP015882.1"/>
</dbReference>
<evidence type="ECO:0000256" key="4">
    <source>
        <dbReference type="ARBA" id="ARBA00022475"/>
    </source>
</evidence>
<evidence type="ECO:0000256" key="5">
    <source>
        <dbReference type="ARBA" id="ARBA00022734"/>
    </source>
</evidence>
<keyword evidence="7" id="KW-1133">Transmembrane helix</keyword>
<evidence type="ECO:0000256" key="1">
    <source>
        <dbReference type="ARBA" id="ARBA00004167"/>
    </source>
</evidence>
<protein>
    <recommendedName>
        <fullName evidence="3">Lectin-like protein BA14k</fullName>
    </recommendedName>
</protein>
<proteinExistence type="inferred from homology"/>